<reference evidence="2" key="1">
    <citation type="submission" date="2019-07" db="EMBL/GenBank/DDBJ databases">
        <title>Hyphodiscus hymeniophilus genome sequencing and assembly.</title>
        <authorList>
            <person name="Kramer G."/>
            <person name="Nodwell J."/>
        </authorList>
    </citation>
    <scope>NUCLEOTIDE SEQUENCE</scope>
    <source>
        <strain evidence="2">ATCC 34498</strain>
    </source>
</reference>
<feature type="region of interest" description="Disordered" evidence="1">
    <location>
        <begin position="1"/>
        <end position="52"/>
    </location>
</feature>
<feature type="compositionally biased region" description="Polar residues" evidence="1">
    <location>
        <begin position="32"/>
        <end position="46"/>
    </location>
</feature>
<accession>A0A9P7B115</accession>
<evidence type="ECO:0000313" key="2">
    <source>
        <dbReference type="EMBL" id="KAG0652694.1"/>
    </source>
</evidence>
<evidence type="ECO:0000256" key="1">
    <source>
        <dbReference type="SAM" id="MobiDB-lite"/>
    </source>
</evidence>
<keyword evidence="3" id="KW-1185">Reference proteome</keyword>
<dbReference type="OrthoDB" id="3431997at2759"/>
<protein>
    <submittedName>
        <fullName evidence="2">Uncharacterized protein</fullName>
    </submittedName>
</protein>
<organism evidence="2 3">
    <name type="scientific">Hyphodiscus hymeniophilus</name>
    <dbReference type="NCBI Taxonomy" id="353542"/>
    <lineage>
        <taxon>Eukaryota</taxon>
        <taxon>Fungi</taxon>
        <taxon>Dikarya</taxon>
        <taxon>Ascomycota</taxon>
        <taxon>Pezizomycotina</taxon>
        <taxon>Leotiomycetes</taxon>
        <taxon>Helotiales</taxon>
        <taxon>Hyphodiscaceae</taxon>
        <taxon>Hyphodiscus</taxon>
    </lineage>
</organism>
<evidence type="ECO:0000313" key="3">
    <source>
        <dbReference type="Proteomes" id="UP000785200"/>
    </source>
</evidence>
<dbReference type="AlphaFoldDB" id="A0A9P7B115"/>
<dbReference type="EMBL" id="VNKQ01000002">
    <property type="protein sequence ID" value="KAG0652694.1"/>
    <property type="molecule type" value="Genomic_DNA"/>
</dbReference>
<sequence length="263" mass="27815">MADAPPPYSASGAPSTSNGYAKQPSAAGLSSHLPSTNIPQQPSPNTASPPLPVFPQQFGIYHASGSNTDMRISLSQESPTMFYISTHGAFSSQPSVILHCGPHERTSPMATAELHSFSGTVDIMLLNQRLKLEREAPFSSVNSFVYPVPQSDGQTLRERFEWKSSSGPEVQSLQGSSRGMKCVRVRSGEVVAAWARPNSGHAKKGKMRFLLNEGGMGDDRGRFEIAVVISMLSIMEKARRSNKNSRGATAGGFGGGGAGGGGC</sequence>
<feature type="region of interest" description="Disordered" evidence="1">
    <location>
        <begin position="240"/>
        <end position="263"/>
    </location>
</feature>
<dbReference type="Proteomes" id="UP000785200">
    <property type="component" value="Unassembled WGS sequence"/>
</dbReference>
<gene>
    <name evidence="2" type="ORF">D0Z07_0731</name>
</gene>
<feature type="compositionally biased region" description="Gly residues" evidence="1">
    <location>
        <begin position="249"/>
        <end position="263"/>
    </location>
</feature>
<name>A0A9P7B115_9HELO</name>
<comment type="caution">
    <text evidence="2">The sequence shown here is derived from an EMBL/GenBank/DDBJ whole genome shotgun (WGS) entry which is preliminary data.</text>
</comment>
<proteinExistence type="predicted"/>